<comment type="subcellular location">
    <subcellularLocation>
        <location evidence="1">Membrane</location>
        <topology evidence="1">Multi-pass membrane protein</topology>
    </subcellularLocation>
</comment>
<feature type="transmembrane region" description="Helical" evidence="7">
    <location>
        <begin position="161"/>
        <end position="181"/>
    </location>
</feature>
<dbReference type="InterPro" id="IPR050794">
    <property type="entry name" value="CPA2_transporter"/>
</dbReference>
<dbReference type="InterPro" id="IPR006153">
    <property type="entry name" value="Cation/H_exchanger_TM"/>
</dbReference>
<organism evidence="9 10">
    <name type="scientific">Variovorax humicola</name>
    <dbReference type="NCBI Taxonomy" id="1769758"/>
    <lineage>
        <taxon>Bacteria</taxon>
        <taxon>Pseudomonadati</taxon>
        <taxon>Pseudomonadota</taxon>
        <taxon>Betaproteobacteria</taxon>
        <taxon>Burkholderiales</taxon>
        <taxon>Comamonadaceae</taxon>
        <taxon>Variovorax</taxon>
    </lineage>
</organism>
<keyword evidence="4 7" id="KW-1133">Transmembrane helix</keyword>
<evidence type="ECO:0000256" key="5">
    <source>
        <dbReference type="ARBA" id="ARBA00023065"/>
    </source>
</evidence>
<keyword evidence="3 7" id="KW-0812">Transmembrane</keyword>
<evidence type="ECO:0000256" key="7">
    <source>
        <dbReference type="SAM" id="Phobius"/>
    </source>
</evidence>
<comment type="caution">
    <text evidence="9">The sequence shown here is derived from an EMBL/GenBank/DDBJ whole genome shotgun (WGS) entry which is preliminary data.</text>
</comment>
<dbReference type="InterPro" id="IPR038770">
    <property type="entry name" value="Na+/solute_symporter_sf"/>
</dbReference>
<evidence type="ECO:0000313" key="10">
    <source>
        <dbReference type="Proteomes" id="UP001363010"/>
    </source>
</evidence>
<dbReference type="Pfam" id="PF00999">
    <property type="entry name" value="Na_H_Exchanger"/>
    <property type="match status" value="1"/>
</dbReference>
<feature type="transmembrane region" description="Helical" evidence="7">
    <location>
        <begin position="95"/>
        <end position="116"/>
    </location>
</feature>
<dbReference type="PANTHER" id="PTHR32468">
    <property type="entry name" value="CATION/H + ANTIPORTER"/>
    <property type="match status" value="1"/>
</dbReference>
<keyword evidence="6 7" id="KW-0472">Membrane</keyword>
<evidence type="ECO:0000256" key="3">
    <source>
        <dbReference type="ARBA" id="ARBA00022692"/>
    </source>
</evidence>
<keyword evidence="2" id="KW-0813">Transport</keyword>
<feature type="transmembrane region" description="Helical" evidence="7">
    <location>
        <begin position="20"/>
        <end position="46"/>
    </location>
</feature>
<keyword evidence="5" id="KW-0406">Ion transport</keyword>
<evidence type="ECO:0000256" key="2">
    <source>
        <dbReference type="ARBA" id="ARBA00022448"/>
    </source>
</evidence>
<gene>
    <name evidence="9" type="ORF">WKW80_16270</name>
</gene>
<name>A0ABU8W0J4_9BURK</name>
<feature type="transmembrane region" description="Helical" evidence="7">
    <location>
        <begin position="67"/>
        <end position="89"/>
    </location>
</feature>
<evidence type="ECO:0000256" key="6">
    <source>
        <dbReference type="ARBA" id="ARBA00023136"/>
    </source>
</evidence>
<dbReference type="EMBL" id="JBBKZV010000009">
    <property type="protein sequence ID" value="MEJ8823574.1"/>
    <property type="molecule type" value="Genomic_DNA"/>
</dbReference>
<evidence type="ECO:0000256" key="1">
    <source>
        <dbReference type="ARBA" id="ARBA00004141"/>
    </source>
</evidence>
<accession>A0ABU8W0J4</accession>
<proteinExistence type="predicted"/>
<protein>
    <submittedName>
        <fullName evidence="9">Cation:proton antiporter</fullName>
    </submittedName>
</protein>
<evidence type="ECO:0000256" key="4">
    <source>
        <dbReference type="ARBA" id="ARBA00022989"/>
    </source>
</evidence>
<feature type="domain" description="Cation/H+ exchanger transmembrane" evidence="8">
    <location>
        <begin position="16"/>
        <end position="179"/>
    </location>
</feature>
<dbReference type="Gene3D" id="1.20.1530.20">
    <property type="match status" value="1"/>
</dbReference>
<keyword evidence="10" id="KW-1185">Reference proteome</keyword>
<evidence type="ECO:0000259" key="8">
    <source>
        <dbReference type="Pfam" id="PF00999"/>
    </source>
</evidence>
<dbReference type="PANTHER" id="PTHR32468:SF0">
    <property type="entry name" value="K(+)_H(+) ANTIPORTER 1"/>
    <property type="match status" value="1"/>
</dbReference>
<dbReference type="Proteomes" id="UP001363010">
    <property type="component" value="Unassembled WGS sequence"/>
</dbReference>
<dbReference type="RefSeq" id="WP_340364613.1">
    <property type="nucleotide sequence ID" value="NZ_JBBKZV010000009.1"/>
</dbReference>
<evidence type="ECO:0000313" key="9">
    <source>
        <dbReference type="EMBL" id="MEJ8823574.1"/>
    </source>
</evidence>
<reference evidence="9 10" key="1">
    <citation type="submission" date="2024-03" db="EMBL/GenBank/DDBJ databases">
        <title>Novel species of the genus Variovorax.</title>
        <authorList>
            <person name="Liu Q."/>
            <person name="Xin Y.-H."/>
        </authorList>
    </citation>
    <scope>NUCLEOTIDE SEQUENCE [LARGE SCALE GENOMIC DNA]</scope>
    <source>
        <strain evidence="9 10">KACC 18501</strain>
    </source>
</reference>
<sequence length="193" mass="20009">MTFESVAAWTRSQQASPKVLTALLIGVFASATEWLHLHAVFGAFLFGIAVPRDDRLLHALAERIEPLSVVVLMPVFFAMAGLGTTAGAFGNAGLGMLGLILLAASVGEIVGGAAGARICGYGWPESLATGALMNSRGLMELIVIKVGLDAGLIGADLFTMLMVMALVTTAATGPLLSLVAWRRPAAMDRNIAS</sequence>